<dbReference type="PANTHER" id="PTHR43163">
    <property type="entry name" value="DIPEPTIDE TRANSPORT SYSTEM PERMEASE PROTEIN DPPB-RELATED"/>
    <property type="match status" value="1"/>
</dbReference>
<feature type="transmembrane region" description="Helical" evidence="7">
    <location>
        <begin position="241"/>
        <end position="260"/>
    </location>
</feature>
<dbReference type="AlphaFoldDB" id="A0A381XIP6"/>
<evidence type="ECO:0000256" key="3">
    <source>
        <dbReference type="ARBA" id="ARBA00022475"/>
    </source>
</evidence>
<dbReference type="SUPFAM" id="SSF161098">
    <property type="entry name" value="MetI-like"/>
    <property type="match status" value="1"/>
</dbReference>
<dbReference type="PROSITE" id="PS50928">
    <property type="entry name" value="ABC_TM1"/>
    <property type="match status" value="1"/>
</dbReference>
<evidence type="ECO:0000259" key="8">
    <source>
        <dbReference type="PROSITE" id="PS50928"/>
    </source>
</evidence>
<proteinExistence type="predicted"/>
<feature type="transmembrane region" description="Helical" evidence="7">
    <location>
        <begin position="280"/>
        <end position="306"/>
    </location>
</feature>
<feature type="domain" description="ABC transmembrane type-1" evidence="8">
    <location>
        <begin position="95"/>
        <end position="303"/>
    </location>
</feature>
<sequence>MLIYIIKRIFLAVLIVCVAMLLLLSAIHLVPGDPAGVALGPRATPEMREAFRVRMGLDQPFIIQYVKFLANVVTGDLGVDVWSNKPVSSIIGAQVPHTLRLTLLGLGWAVIVGIPLGCWSSIRPNSWIDRIVGLISVSAIAVPSFIIAVYSLLLFTVTLRWFPAIGAGDKGDPWDQFMHLVLPSFAIGLGWVGYLARLVRASMLETMGENHIRMARAYGLPTAKITYVYALKLAILPTVALLGVGVGGLLSGAVFAEIVFARPGIGKLVYDAVMTRNYPIVMGGVLVTTILYAASTLISDLITAALDPRVRENL</sequence>
<feature type="transmembrane region" description="Helical" evidence="7">
    <location>
        <begin position="101"/>
        <end position="119"/>
    </location>
</feature>
<name>A0A381XIP6_9ZZZZ</name>
<dbReference type="InterPro" id="IPR045621">
    <property type="entry name" value="BPD_transp_1_N"/>
</dbReference>
<keyword evidence="4 7" id="KW-0812">Transmembrane</keyword>
<evidence type="ECO:0000256" key="6">
    <source>
        <dbReference type="ARBA" id="ARBA00023136"/>
    </source>
</evidence>
<evidence type="ECO:0000256" key="4">
    <source>
        <dbReference type="ARBA" id="ARBA00022692"/>
    </source>
</evidence>
<keyword evidence="5 7" id="KW-1133">Transmembrane helix</keyword>
<dbReference type="GO" id="GO:0055085">
    <property type="term" value="P:transmembrane transport"/>
    <property type="evidence" value="ECO:0007669"/>
    <property type="project" value="InterPro"/>
</dbReference>
<evidence type="ECO:0000256" key="5">
    <source>
        <dbReference type="ARBA" id="ARBA00022989"/>
    </source>
</evidence>
<dbReference type="GO" id="GO:0005886">
    <property type="term" value="C:plasma membrane"/>
    <property type="evidence" value="ECO:0007669"/>
    <property type="project" value="UniProtKB-SubCell"/>
</dbReference>
<dbReference type="Pfam" id="PF00528">
    <property type="entry name" value="BPD_transp_1"/>
    <property type="match status" value="1"/>
</dbReference>
<feature type="transmembrane region" description="Helical" evidence="7">
    <location>
        <begin position="177"/>
        <end position="196"/>
    </location>
</feature>
<evidence type="ECO:0000256" key="1">
    <source>
        <dbReference type="ARBA" id="ARBA00004651"/>
    </source>
</evidence>
<gene>
    <name evidence="9" type="ORF">METZ01_LOCUS117489</name>
</gene>
<dbReference type="Pfam" id="PF19300">
    <property type="entry name" value="BPD_transp_1_N"/>
    <property type="match status" value="1"/>
</dbReference>
<dbReference type="InterPro" id="IPR000515">
    <property type="entry name" value="MetI-like"/>
</dbReference>
<keyword evidence="2" id="KW-0813">Transport</keyword>
<keyword evidence="6 7" id="KW-0472">Membrane</keyword>
<comment type="subcellular location">
    <subcellularLocation>
        <location evidence="1">Cell membrane</location>
        <topology evidence="1">Multi-pass membrane protein</topology>
    </subcellularLocation>
</comment>
<feature type="transmembrane region" description="Helical" evidence="7">
    <location>
        <begin position="131"/>
        <end position="157"/>
    </location>
</feature>
<protein>
    <recommendedName>
        <fullName evidence="8">ABC transmembrane type-1 domain-containing protein</fullName>
    </recommendedName>
</protein>
<dbReference type="InterPro" id="IPR035906">
    <property type="entry name" value="MetI-like_sf"/>
</dbReference>
<evidence type="ECO:0000313" key="9">
    <source>
        <dbReference type="EMBL" id="SVA64635.1"/>
    </source>
</evidence>
<dbReference type="PANTHER" id="PTHR43163:SF6">
    <property type="entry name" value="DIPEPTIDE TRANSPORT SYSTEM PERMEASE PROTEIN DPPB-RELATED"/>
    <property type="match status" value="1"/>
</dbReference>
<evidence type="ECO:0000256" key="2">
    <source>
        <dbReference type="ARBA" id="ARBA00022448"/>
    </source>
</evidence>
<dbReference type="CDD" id="cd06261">
    <property type="entry name" value="TM_PBP2"/>
    <property type="match status" value="1"/>
</dbReference>
<accession>A0A381XIP6</accession>
<dbReference type="Gene3D" id="1.10.3720.10">
    <property type="entry name" value="MetI-like"/>
    <property type="match status" value="1"/>
</dbReference>
<evidence type="ECO:0000256" key="7">
    <source>
        <dbReference type="SAM" id="Phobius"/>
    </source>
</evidence>
<keyword evidence="3" id="KW-1003">Cell membrane</keyword>
<reference evidence="9" key="1">
    <citation type="submission" date="2018-05" db="EMBL/GenBank/DDBJ databases">
        <authorList>
            <person name="Lanie J.A."/>
            <person name="Ng W.-L."/>
            <person name="Kazmierczak K.M."/>
            <person name="Andrzejewski T.M."/>
            <person name="Davidsen T.M."/>
            <person name="Wayne K.J."/>
            <person name="Tettelin H."/>
            <person name="Glass J.I."/>
            <person name="Rusch D."/>
            <person name="Podicherti R."/>
            <person name="Tsui H.-C.T."/>
            <person name="Winkler M.E."/>
        </authorList>
    </citation>
    <scope>NUCLEOTIDE SEQUENCE</scope>
</reference>
<organism evidence="9">
    <name type="scientific">marine metagenome</name>
    <dbReference type="NCBI Taxonomy" id="408172"/>
    <lineage>
        <taxon>unclassified sequences</taxon>
        <taxon>metagenomes</taxon>
        <taxon>ecological metagenomes</taxon>
    </lineage>
</organism>
<dbReference type="EMBL" id="UINC01015329">
    <property type="protein sequence ID" value="SVA64635.1"/>
    <property type="molecule type" value="Genomic_DNA"/>
</dbReference>